<keyword evidence="8" id="KW-1185">Reference proteome</keyword>
<dbReference type="SUPFAM" id="SSF53822">
    <property type="entry name" value="Periplasmic binding protein-like I"/>
    <property type="match status" value="1"/>
</dbReference>
<dbReference type="Pfam" id="PF00356">
    <property type="entry name" value="LacI"/>
    <property type="match status" value="1"/>
</dbReference>
<dbReference type="Pfam" id="PF13377">
    <property type="entry name" value="Peripla_BP_3"/>
    <property type="match status" value="1"/>
</dbReference>
<dbReference type="Gene3D" id="1.10.260.40">
    <property type="entry name" value="lambda repressor-like DNA-binding domains"/>
    <property type="match status" value="1"/>
</dbReference>
<evidence type="ECO:0000256" key="1">
    <source>
        <dbReference type="ARBA" id="ARBA00023015"/>
    </source>
</evidence>
<dbReference type="Proteomes" id="UP000822993">
    <property type="component" value="Unassembled WGS sequence"/>
</dbReference>
<dbReference type="AlphaFoldDB" id="A0A9D5UAX7"/>
<evidence type="ECO:0000259" key="5">
    <source>
        <dbReference type="PROSITE" id="PS50932"/>
    </source>
</evidence>
<dbReference type="PANTHER" id="PTHR30146:SF153">
    <property type="entry name" value="LACTOSE OPERON REPRESSOR"/>
    <property type="match status" value="1"/>
</dbReference>
<dbReference type="InterPro" id="IPR028082">
    <property type="entry name" value="Peripla_BP_I"/>
</dbReference>
<organism evidence="7 8">
    <name type="scientific">Oerskovia douganii</name>
    <dbReference type="NCBI Taxonomy" id="2762210"/>
    <lineage>
        <taxon>Bacteria</taxon>
        <taxon>Bacillati</taxon>
        <taxon>Actinomycetota</taxon>
        <taxon>Actinomycetes</taxon>
        <taxon>Micrococcales</taxon>
        <taxon>Cellulomonadaceae</taxon>
        <taxon>Oerskovia</taxon>
    </lineage>
</organism>
<feature type="region of interest" description="Disordered" evidence="4">
    <location>
        <begin position="34"/>
        <end position="82"/>
    </location>
</feature>
<dbReference type="GO" id="GO:0003700">
    <property type="term" value="F:DNA-binding transcription factor activity"/>
    <property type="evidence" value="ECO:0007669"/>
    <property type="project" value="TreeGrafter"/>
</dbReference>
<dbReference type="InterPro" id="IPR000843">
    <property type="entry name" value="HTH_LacI"/>
</dbReference>
<dbReference type="Gene3D" id="3.40.50.2300">
    <property type="match status" value="2"/>
</dbReference>
<dbReference type="PANTHER" id="PTHR30146">
    <property type="entry name" value="LACI-RELATED TRANSCRIPTIONAL REPRESSOR"/>
    <property type="match status" value="1"/>
</dbReference>
<dbReference type="PROSITE" id="PS50943">
    <property type="entry name" value="HTH_CROC1"/>
    <property type="match status" value="1"/>
</dbReference>
<evidence type="ECO:0000259" key="6">
    <source>
        <dbReference type="PROSITE" id="PS50943"/>
    </source>
</evidence>
<evidence type="ECO:0000256" key="2">
    <source>
        <dbReference type="ARBA" id="ARBA00023125"/>
    </source>
</evidence>
<feature type="domain" description="HTH lacI-type" evidence="5">
    <location>
        <begin position="89"/>
        <end position="143"/>
    </location>
</feature>
<evidence type="ECO:0000256" key="3">
    <source>
        <dbReference type="ARBA" id="ARBA00023163"/>
    </source>
</evidence>
<sequence length="443" mass="46525">MRFSSGRFGLRRHIGDVAQCCVAVAQQPRCASGWCQPRAAAPPRAARRPRVGTARSRGSTAPRTSRDQHSDRLGEHPTAGGTSREAATMTLTQVAQHAGVSTSTASRYLRGQLNVQPETAARIEAAVAALGYRGTGARRQRGASAGAPARATTTPGVLALVVPDFTNPFFTTLAEECAELAASRQIPLVVAVSGKHGERDGGLSPLIGGTDVLGGLIYLGMSRTDERLARAVEGGLPVVVIDEEIDLDLAVDTVTVDNYGGAYQATRYLIQQGHRRIAHVAGPPELSTTQERKRGFLDALADAGLTADPDLIRHGPYTEQFGASTFPYLTRPGNAPTAVFVGSDIVAVGMLGAAELHGIRIPEDLSVVGCDGIRIGQWLRPQLTTLEQPVAALALAAVDALERAMSRREAPAVEGSVDAGFEPARTVLPLHLVIRGSVAPPSA</sequence>
<keyword evidence="3" id="KW-0804">Transcription</keyword>
<evidence type="ECO:0000313" key="7">
    <source>
        <dbReference type="EMBL" id="MBE7701535.1"/>
    </source>
</evidence>
<protein>
    <submittedName>
        <fullName evidence="7">LacI family DNA-binding transcriptional regulator</fullName>
    </submittedName>
</protein>
<gene>
    <name evidence="7" type="ORF">H9623_14680</name>
</gene>
<dbReference type="CDD" id="cd06267">
    <property type="entry name" value="PBP1_LacI_sugar_binding-like"/>
    <property type="match status" value="1"/>
</dbReference>
<keyword evidence="1" id="KW-0805">Transcription regulation</keyword>
<dbReference type="PROSITE" id="PS50932">
    <property type="entry name" value="HTH_LACI_2"/>
    <property type="match status" value="1"/>
</dbReference>
<dbReference type="SUPFAM" id="SSF47413">
    <property type="entry name" value="lambda repressor-like DNA-binding domains"/>
    <property type="match status" value="1"/>
</dbReference>
<dbReference type="EMBL" id="JACSPN010000021">
    <property type="protein sequence ID" value="MBE7701535.1"/>
    <property type="molecule type" value="Genomic_DNA"/>
</dbReference>
<keyword evidence="2 7" id="KW-0238">DNA-binding</keyword>
<accession>A0A9D5UAX7</accession>
<reference evidence="7 8" key="1">
    <citation type="submission" date="2020-08" db="EMBL/GenBank/DDBJ databases">
        <title>A Genomic Blueprint of the Chicken Gut Microbiome.</title>
        <authorList>
            <person name="Gilroy R."/>
            <person name="Ravi A."/>
            <person name="Getino M."/>
            <person name="Pursley I."/>
            <person name="Horton D.L."/>
            <person name="Alikhan N.-F."/>
            <person name="Baker D."/>
            <person name="Gharbi K."/>
            <person name="Hall N."/>
            <person name="Watson M."/>
            <person name="Adriaenssens E.M."/>
            <person name="Foster-Nyarko E."/>
            <person name="Jarju S."/>
            <person name="Secka A."/>
            <person name="Antonio M."/>
            <person name="Oren A."/>
            <person name="Chaudhuri R."/>
            <person name="La Ragione R.M."/>
            <person name="Hildebrand F."/>
            <person name="Pallen M.J."/>
        </authorList>
    </citation>
    <scope>NUCLEOTIDE SEQUENCE [LARGE SCALE GENOMIC DNA]</scope>
    <source>
        <strain evidence="7 8">Sa1BUA8</strain>
    </source>
</reference>
<dbReference type="InterPro" id="IPR001387">
    <property type="entry name" value="Cro/C1-type_HTH"/>
</dbReference>
<comment type="caution">
    <text evidence="7">The sequence shown here is derived from an EMBL/GenBank/DDBJ whole genome shotgun (WGS) entry which is preliminary data.</text>
</comment>
<dbReference type="RefSeq" id="WP_193720780.1">
    <property type="nucleotide sequence ID" value="NZ_JACSPN010000021.1"/>
</dbReference>
<feature type="compositionally biased region" description="Basic and acidic residues" evidence="4">
    <location>
        <begin position="64"/>
        <end position="75"/>
    </location>
</feature>
<dbReference type="InterPro" id="IPR046335">
    <property type="entry name" value="LacI/GalR-like_sensor"/>
</dbReference>
<evidence type="ECO:0000313" key="8">
    <source>
        <dbReference type="Proteomes" id="UP000822993"/>
    </source>
</evidence>
<name>A0A9D5UAX7_9CELL</name>
<feature type="domain" description="HTH cro/C1-type" evidence="6">
    <location>
        <begin position="84"/>
        <end position="126"/>
    </location>
</feature>
<dbReference type="InterPro" id="IPR010982">
    <property type="entry name" value="Lambda_DNA-bd_dom_sf"/>
</dbReference>
<dbReference type="GO" id="GO:0000976">
    <property type="term" value="F:transcription cis-regulatory region binding"/>
    <property type="evidence" value="ECO:0007669"/>
    <property type="project" value="TreeGrafter"/>
</dbReference>
<dbReference type="SMART" id="SM00354">
    <property type="entry name" value="HTH_LACI"/>
    <property type="match status" value="1"/>
</dbReference>
<evidence type="ECO:0000256" key="4">
    <source>
        <dbReference type="SAM" id="MobiDB-lite"/>
    </source>
</evidence>
<proteinExistence type="predicted"/>